<dbReference type="EMBL" id="MT141610">
    <property type="protein sequence ID" value="QJA68365.1"/>
    <property type="molecule type" value="Genomic_DNA"/>
</dbReference>
<accession>A0A6M3JGT0</accession>
<proteinExistence type="predicted"/>
<protein>
    <submittedName>
        <fullName evidence="2">Uncharacterized protein</fullName>
    </submittedName>
</protein>
<dbReference type="EMBL" id="MT141499">
    <property type="protein sequence ID" value="QJA63568.1"/>
    <property type="molecule type" value="Genomic_DNA"/>
</dbReference>
<name>A0A6M3JGT0_9ZZZZ</name>
<evidence type="ECO:0000313" key="2">
    <source>
        <dbReference type="EMBL" id="QJA68365.1"/>
    </source>
</evidence>
<sequence length="64" mass="7472">MRVFKVYNSQIETIIAAEDRTEAEGKFIETFYPTTLDDELPNLEIEIEFLTMLNGTTLINTKWL</sequence>
<evidence type="ECO:0000313" key="1">
    <source>
        <dbReference type="EMBL" id="QJA63568.1"/>
    </source>
</evidence>
<reference evidence="2" key="1">
    <citation type="submission" date="2020-03" db="EMBL/GenBank/DDBJ databases">
        <title>The deep terrestrial virosphere.</title>
        <authorList>
            <person name="Holmfeldt K."/>
            <person name="Nilsson E."/>
            <person name="Simone D."/>
            <person name="Lopez-Fernandez M."/>
            <person name="Wu X."/>
            <person name="de Brujin I."/>
            <person name="Lundin D."/>
            <person name="Andersson A."/>
            <person name="Bertilsson S."/>
            <person name="Dopson M."/>
        </authorList>
    </citation>
    <scope>NUCLEOTIDE SEQUENCE</scope>
    <source>
        <strain evidence="2">MM415A06991</strain>
        <strain evidence="1">MM415B00619</strain>
    </source>
</reference>
<gene>
    <name evidence="2" type="ORF">MM415A06991_0009</name>
    <name evidence="1" type="ORF">MM415B00619_0047</name>
</gene>
<dbReference type="AlphaFoldDB" id="A0A6M3JGT0"/>
<organism evidence="2">
    <name type="scientific">viral metagenome</name>
    <dbReference type="NCBI Taxonomy" id="1070528"/>
    <lineage>
        <taxon>unclassified sequences</taxon>
        <taxon>metagenomes</taxon>
        <taxon>organismal metagenomes</taxon>
    </lineage>
</organism>